<name>A0A8J6Y6V5_9BACT</name>
<dbReference type="Proteomes" id="UP000648239">
    <property type="component" value="Unassembled WGS sequence"/>
</dbReference>
<reference evidence="1 2" key="1">
    <citation type="submission" date="2020-08" db="EMBL/GenBank/DDBJ databases">
        <title>Acidobacteriota in marine sediments use diverse sulfur dissimilation pathways.</title>
        <authorList>
            <person name="Wasmund K."/>
        </authorList>
    </citation>
    <scope>NUCLEOTIDE SEQUENCE [LARGE SCALE GENOMIC DNA]</scope>
    <source>
        <strain evidence="1">MAG AM4</strain>
    </source>
</reference>
<protein>
    <recommendedName>
        <fullName evidence="3">PilZ domain-containing protein</fullName>
    </recommendedName>
</protein>
<dbReference type="AlphaFoldDB" id="A0A8J6Y6V5"/>
<gene>
    <name evidence="1" type="ORF">IFK94_02510</name>
</gene>
<sequence length="125" mass="14164">MPQSPNCRRKSRRLNFPKGETWEVEFNFPAPGGIPCRMPLRDLSTSGTAFRLIHDLPGLEFGRTVRYATMNMNDRKVHGDMLVMHLTPDDSEGAVCGVLFYPATDKDVIIWREALVELESKRDAA</sequence>
<comment type="caution">
    <text evidence="1">The sequence shown here is derived from an EMBL/GenBank/DDBJ whole genome shotgun (WGS) entry which is preliminary data.</text>
</comment>
<accession>A0A8J6Y6V5</accession>
<evidence type="ECO:0000313" key="2">
    <source>
        <dbReference type="Proteomes" id="UP000648239"/>
    </source>
</evidence>
<evidence type="ECO:0008006" key="3">
    <source>
        <dbReference type="Google" id="ProtNLM"/>
    </source>
</evidence>
<proteinExistence type="predicted"/>
<dbReference type="EMBL" id="JACXWD010000004">
    <property type="protein sequence ID" value="MBD3866971.1"/>
    <property type="molecule type" value="Genomic_DNA"/>
</dbReference>
<dbReference type="Gene3D" id="2.40.10.220">
    <property type="entry name" value="predicted glycosyltransferase like domains"/>
    <property type="match status" value="1"/>
</dbReference>
<organism evidence="1 2">
    <name type="scientific">Candidatus Polarisedimenticola svalbardensis</name>
    <dbReference type="NCBI Taxonomy" id="2886004"/>
    <lineage>
        <taxon>Bacteria</taxon>
        <taxon>Pseudomonadati</taxon>
        <taxon>Acidobacteriota</taxon>
        <taxon>Candidatus Polarisedimenticolia</taxon>
        <taxon>Candidatus Polarisedimenticolales</taxon>
        <taxon>Candidatus Polarisedimenticolaceae</taxon>
        <taxon>Candidatus Polarisedimenticola</taxon>
    </lineage>
</organism>
<evidence type="ECO:0000313" key="1">
    <source>
        <dbReference type="EMBL" id="MBD3866971.1"/>
    </source>
</evidence>